<dbReference type="AlphaFoldDB" id="A0ABD3P6M2"/>
<reference evidence="2 3" key="1">
    <citation type="submission" date="2024-10" db="EMBL/GenBank/DDBJ databases">
        <title>Updated reference genomes for cyclostephanoid diatoms.</title>
        <authorList>
            <person name="Roberts W.R."/>
            <person name="Alverson A.J."/>
        </authorList>
    </citation>
    <scope>NUCLEOTIDE SEQUENCE [LARGE SCALE GENOMIC DNA]</scope>
    <source>
        <strain evidence="2 3">AJA276-08</strain>
    </source>
</reference>
<keyword evidence="1" id="KW-0175">Coiled coil</keyword>
<dbReference type="EMBL" id="JALLAZ020000991">
    <property type="protein sequence ID" value="KAL3783006.1"/>
    <property type="molecule type" value="Genomic_DNA"/>
</dbReference>
<evidence type="ECO:0000313" key="2">
    <source>
        <dbReference type="EMBL" id="KAL3783006.1"/>
    </source>
</evidence>
<protein>
    <submittedName>
        <fullName evidence="2">Uncharacterized protein</fullName>
    </submittedName>
</protein>
<dbReference type="Proteomes" id="UP001530315">
    <property type="component" value="Unassembled WGS sequence"/>
</dbReference>
<name>A0ABD3P6M2_9STRA</name>
<feature type="coiled-coil region" evidence="1">
    <location>
        <begin position="59"/>
        <end position="87"/>
    </location>
</feature>
<evidence type="ECO:0000256" key="1">
    <source>
        <dbReference type="SAM" id="Coils"/>
    </source>
</evidence>
<organism evidence="2 3">
    <name type="scientific">Stephanodiscus triporus</name>
    <dbReference type="NCBI Taxonomy" id="2934178"/>
    <lineage>
        <taxon>Eukaryota</taxon>
        <taxon>Sar</taxon>
        <taxon>Stramenopiles</taxon>
        <taxon>Ochrophyta</taxon>
        <taxon>Bacillariophyta</taxon>
        <taxon>Coscinodiscophyceae</taxon>
        <taxon>Thalassiosirophycidae</taxon>
        <taxon>Stephanodiscales</taxon>
        <taxon>Stephanodiscaceae</taxon>
        <taxon>Stephanodiscus</taxon>
    </lineage>
</organism>
<comment type="caution">
    <text evidence="2">The sequence shown here is derived from an EMBL/GenBank/DDBJ whole genome shotgun (WGS) entry which is preliminary data.</text>
</comment>
<proteinExistence type="predicted"/>
<keyword evidence="3" id="KW-1185">Reference proteome</keyword>
<accession>A0ABD3P6M2</accession>
<evidence type="ECO:0000313" key="3">
    <source>
        <dbReference type="Proteomes" id="UP001530315"/>
    </source>
</evidence>
<sequence>MSKPRLSIDLTMKNTSLVAIAISAASASAFLSASTTQNRKNAIVGKTTVRPMGLFDFFNEDARKEREERKQREIEEQERLQQEILARRSNPKMMEEYEAKVRVRRALRMSGNDEAAETVEMYGSDEEKIVGRN</sequence>
<gene>
    <name evidence="2" type="ORF">ACHAW5_009103</name>
</gene>